<dbReference type="WBParaSite" id="MBELARI_LOCUS19784">
    <property type="protein sequence ID" value="MBELARI_LOCUS19784"/>
    <property type="gene ID" value="MBELARI_LOCUS19784"/>
</dbReference>
<proteinExistence type="predicted"/>
<evidence type="ECO:0000313" key="3">
    <source>
        <dbReference type="WBParaSite" id="MBELARI_LOCUS19784"/>
    </source>
</evidence>
<evidence type="ECO:0000313" key="2">
    <source>
        <dbReference type="Proteomes" id="UP000887575"/>
    </source>
</evidence>
<dbReference type="AlphaFoldDB" id="A0AAF3F1R9"/>
<organism evidence="2 3">
    <name type="scientific">Mesorhabditis belari</name>
    <dbReference type="NCBI Taxonomy" id="2138241"/>
    <lineage>
        <taxon>Eukaryota</taxon>
        <taxon>Metazoa</taxon>
        <taxon>Ecdysozoa</taxon>
        <taxon>Nematoda</taxon>
        <taxon>Chromadorea</taxon>
        <taxon>Rhabditida</taxon>
        <taxon>Rhabditina</taxon>
        <taxon>Rhabditomorpha</taxon>
        <taxon>Rhabditoidea</taxon>
        <taxon>Rhabditidae</taxon>
        <taxon>Mesorhabditinae</taxon>
        <taxon>Mesorhabditis</taxon>
    </lineage>
</organism>
<evidence type="ECO:0000256" key="1">
    <source>
        <dbReference type="SAM" id="MobiDB-lite"/>
    </source>
</evidence>
<keyword evidence="2" id="KW-1185">Reference proteome</keyword>
<sequence>MQPTNCLRTRPYPSSGIRLELSPTTSSNSYELRSKRSPGYVSSHSYGLETSAASSMPPNAEALIGRSRALKKKYT</sequence>
<feature type="region of interest" description="Disordered" evidence="1">
    <location>
        <begin position="1"/>
        <end position="40"/>
    </location>
</feature>
<feature type="compositionally biased region" description="Polar residues" evidence="1">
    <location>
        <begin position="22"/>
        <end position="31"/>
    </location>
</feature>
<protein>
    <submittedName>
        <fullName evidence="3">Uncharacterized protein</fullName>
    </submittedName>
</protein>
<dbReference type="Proteomes" id="UP000887575">
    <property type="component" value="Unassembled WGS sequence"/>
</dbReference>
<name>A0AAF3F1R9_9BILA</name>
<reference evidence="3" key="1">
    <citation type="submission" date="2024-02" db="UniProtKB">
        <authorList>
            <consortium name="WormBaseParasite"/>
        </authorList>
    </citation>
    <scope>IDENTIFICATION</scope>
</reference>
<accession>A0AAF3F1R9</accession>